<accession>K2N6M4</accession>
<proteinExistence type="predicted"/>
<dbReference type="InterPro" id="IPR006518">
    <property type="entry name" value="Trypano_RHS"/>
</dbReference>
<sequence length="264" mass="30539">LLYQLLHCDAAEPDNRLSTSLPPLEWDMLVVTPPERKIYGHWTSERRAARIVMDCPEASDAKTMCVWMLRDQPVQQPAEYWCEVRGHMDEVGPLLRYIFGKRHWNAQIEKCHGVGGGTNSSRITYYLGFGASKMWDGNTVLEYVAKIVRVRGERNDESPFSAPITAHLVSKTLCRLAKLMRPNDFDLLVSRLNDYLISENFWKCTVSAFLNRAFMAAIRHDLQGLRPPTRRQSHRRSLEVYSQERPTRHDLTPPLEHFSEEIDV</sequence>
<feature type="domain" description="Retrotransposon hot spot protein,C-terminal" evidence="2">
    <location>
        <begin position="20"/>
        <end position="225"/>
    </location>
</feature>
<comment type="caution">
    <text evidence="3">The sequence shown here is derived from an EMBL/GenBank/DDBJ whole genome shotgun (WGS) entry which is preliminary data.</text>
</comment>
<feature type="compositionally biased region" description="Basic and acidic residues" evidence="1">
    <location>
        <begin position="245"/>
        <end position="254"/>
    </location>
</feature>
<feature type="non-terminal residue" evidence="3">
    <location>
        <position position="1"/>
    </location>
</feature>
<dbReference type="EMBL" id="AHKC01012229">
    <property type="protein sequence ID" value="EKF30326.1"/>
    <property type="molecule type" value="Genomic_DNA"/>
</dbReference>
<dbReference type="InterPro" id="IPR046836">
    <property type="entry name" value="RHS_C"/>
</dbReference>
<evidence type="ECO:0000313" key="3">
    <source>
        <dbReference type="EMBL" id="EKF30326.1"/>
    </source>
</evidence>
<feature type="region of interest" description="Disordered" evidence="1">
    <location>
        <begin position="225"/>
        <end position="254"/>
    </location>
</feature>
<dbReference type="Pfam" id="PF07999">
    <property type="entry name" value="RHSP"/>
    <property type="match status" value="1"/>
</dbReference>
<dbReference type="Proteomes" id="UP000007350">
    <property type="component" value="Unassembled WGS sequence"/>
</dbReference>
<organism evidence="3 4">
    <name type="scientific">Trypanosoma cruzi marinkellei</name>
    <dbReference type="NCBI Taxonomy" id="85056"/>
    <lineage>
        <taxon>Eukaryota</taxon>
        <taxon>Discoba</taxon>
        <taxon>Euglenozoa</taxon>
        <taxon>Kinetoplastea</taxon>
        <taxon>Metakinetoplastina</taxon>
        <taxon>Trypanosomatida</taxon>
        <taxon>Trypanosomatidae</taxon>
        <taxon>Trypanosoma</taxon>
        <taxon>Schizotrypanum</taxon>
    </lineage>
</organism>
<evidence type="ECO:0000259" key="2">
    <source>
        <dbReference type="Pfam" id="PF07999"/>
    </source>
</evidence>
<dbReference type="AlphaFoldDB" id="K2N6M4"/>
<protein>
    <submittedName>
        <fullName evidence="3">Retrotransposon hot spot (RHS) protein, putative</fullName>
    </submittedName>
</protein>
<reference evidence="3 4" key="1">
    <citation type="journal article" date="2012" name="BMC Genomics">
        <title>Comparative genomic analysis of human infective Trypanosoma cruzi lineages with the bat-restricted subspecies T. cruzi marinkellei.</title>
        <authorList>
            <person name="Franzen O."/>
            <person name="Talavera-Lopez C."/>
            <person name="Ochaya S."/>
            <person name="Butler C.E."/>
            <person name="Messenger L.A."/>
            <person name="Lewis M.D."/>
            <person name="Llewellyn M.S."/>
            <person name="Marinkelle C.J."/>
            <person name="Tyler K.M."/>
            <person name="Miles M.A."/>
            <person name="Andersson B."/>
        </authorList>
    </citation>
    <scope>NUCLEOTIDE SEQUENCE [LARGE SCALE GENOMIC DNA]</scope>
    <source>
        <strain evidence="3 4">B7</strain>
    </source>
</reference>
<dbReference type="NCBIfam" id="TIGR01631">
    <property type="entry name" value="Trypano_RHS"/>
    <property type="match status" value="1"/>
</dbReference>
<evidence type="ECO:0000313" key="4">
    <source>
        <dbReference type="Proteomes" id="UP000007350"/>
    </source>
</evidence>
<evidence type="ECO:0000256" key="1">
    <source>
        <dbReference type="SAM" id="MobiDB-lite"/>
    </source>
</evidence>
<keyword evidence="4" id="KW-1185">Reference proteome</keyword>
<name>K2N6M4_TRYCR</name>
<dbReference type="OrthoDB" id="10421543at2759"/>
<gene>
    <name evidence="3" type="ORF">MOQ_005866</name>
</gene>